<sequence>MRLKTKLSIGIGFLFTAILISGILGIIIIYQMKKDARLILEDNYETLVYSNNMLSLLEQQAWDTNMLRKFEFNLSKQERNITEPGEGAATSAVRNIFEQLKHHPENDSLEALIRQRIYEINTANQQAILHKNQLAEANARRFSNYLMIVFGLLALVAFTLAVNFPSIISEPIQTLSEGIKAIVNKDYTKRIRISQHDEFGDLAKAFNTMAEKLDEYEHSNLAHIKFEKSRIDTIINQMNDGIIGLDENRNLLFLNKVAENLLGIKEVEIRGKYAPDIAISNDLMRSLLQEKGQNRELKIYADQKESYFHLDVLSVTNNEKVIGQVIVLRNITPFHELNEAKTNFIATISHELKTPIASIKMSAQLLMDDRVGNVNSEQEELVKSITDDAERLLKITSELLNMSQVETGHIQLKLEPVLPEIIIDNATSTVSSLAQQKNITIKIDQGTYEQKMLTDPEKTAWVLTNFLTNAVKYSPEDGEVVLTTSMRDNNILFSVEDHGRGIEEKYLSRIFDRYFKVPGTPEKVGTGLGLSISREFIEAQGGHIWVKSRFGEGSTFGFSLPVYQAAV</sequence>
<evidence type="ECO:0000256" key="1">
    <source>
        <dbReference type="ARBA" id="ARBA00000085"/>
    </source>
</evidence>
<evidence type="ECO:0000256" key="3">
    <source>
        <dbReference type="ARBA" id="ARBA00004236"/>
    </source>
</evidence>
<dbReference type="SUPFAM" id="SSF55874">
    <property type="entry name" value="ATPase domain of HSP90 chaperone/DNA topoisomerase II/histidine kinase"/>
    <property type="match status" value="1"/>
</dbReference>
<dbReference type="InterPro" id="IPR003594">
    <property type="entry name" value="HATPase_dom"/>
</dbReference>
<evidence type="ECO:0000256" key="7">
    <source>
        <dbReference type="ARBA" id="ARBA00022679"/>
    </source>
</evidence>
<dbReference type="PRINTS" id="PR00344">
    <property type="entry name" value="BCTRLSENSOR"/>
</dbReference>
<evidence type="ECO:0000259" key="16">
    <source>
        <dbReference type="PROSITE" id="PS50109"/>
    </source>
</evidence>
<dbReference type="Proteomes" id="UP000461730">
    <property type="component" value="Unassembled WGS sequence"/>
</dbReference>
<dbReference type="InterPro" id="IPR003660">
    <property type="entry name" value="HAMP_dom"/>
</dbReference>
<dbReference type="SMART" id="SM00388">
    <property type="entry name" value="HisKA"/>
    <property type="match status" value="1"/>
</dbReference>
<evidence type="ECO:0000256" key="12">
    <source>
        <dbReference type="ARBA" id="ARBA00022989"/>
    </source>
</evidence>
<dbReference type="Pfam" id="PF00672">
    <property type="entry name" value="HAMP"/>
    <property type="match status" value="1"/>
</dbReference>
<feature type="domain" description="Histidine kinase" evidence="16">
    <location>
        <begin position="347"/>
        <end position="564"/>
    </location>
</feature>
<dbReference type="GO" id="GO:0000156">
    <property type="term" value="F:phosphorelay response regulator activity"/>
    <property type="evidence" value="ECO:0007669"/>
    <property type="project" value="TreeGrafter"/>
</dbReference>
<dbReference type="SUPFAM" id="SSF55785">
    <property type="entry name" value="PYP-like sensor domain (PAS domain)"/>
    <property type="match status" value="1"/>
</dbReference>
<evidence type="ECO:0000259" key="18">
    <source>
        <dbReference type="PROSITE" id="PS50885"/>
    </source>
</evidence>
<feature type="transmembrane region" description="Helical" evidence="15">
    <location>
        <begin position="145"/>
        <end position="164"/>
    </location>
</feature>
<dbReference type="AlphaFoldDB" id="A0A7K1U0Y1"/>
<feature type="domain" description="HAMP" evidence="18">
    <location>
        <begin position="166"/>
        <end position="218"/>
    </location>
</feature>
<dbReference type="NCBIfam" id="TIGR00229">
    <property type="entry name" value="sensory_box"/>
    <property type="match status" value="1"/>
</dbReference>
<evidence type="ECO:0000256" key="5">
    <source>
        <dbReference type="ARBA" id="ARBA00022475"/>
    </source>
</evidence>
<evidence type="ECO:0000313" key="19">
    <source>
        <dbReference type="EMBL" id="MVT08019.1"/>
    </source>
</evidence>
<dbReference type="InterPro" id="IPR005467">
    <property type="entry name" value="His_kinase_dom"/>
</dbReference>
<evidence type="ECO:0000256" key="13">
    <source>
        <dbReference type="ARBA" id="ARBA00023012"/>
    </source>
</evidence>
<comment type="subcellular location">
    <subcellularLocation>
        <location evidence="3">Cell membrane</location>
    </subcellularLocation>
    <subcellularLocation>
        <location evidence="2">Membrane</location>
        <topology evidence="2">Multi-pass membrane protein</topology>
    </subcellularLocation>
</comment>
<dbReference type="Gene3D" id="1.10.287.130">
    <property type="match status" value="1"/>
</dbReference>
<dbReference type="InterPro" id="IPR004358">
    <property type="entry name" value="Sig_transdc_His_kin-like_C"/>
</dbReference>
<dbReference type="GO" id="GO:0006355">
    <property type="term" value="P:regulation of DNA-templated transcription"/>
    <property type="evidence" value="ECO:0007669"/>
    <property type="project" value="InterPro"/>
</dbReference>
<evidence type="ECO:0000256" key="11">
    <source>
        <dbReference type="ARBA" id="ARBA00022840"/>
    </source>
</evidence>
<feature type="transmembrane region" description="Helical" evidence="15">
    <location>
        <begin position="6"/>
        <end position="30"/>
    </location>
</feature>
<dbReference type="PROSITE" id="PS50885">
    <property type="entry name" value="HAMP"/>
    <property type="match status" value="1"/>
</dbReference>
<dbReference type="GO" id="GO:0030295">
    <property type="term" value="F:protein kinase activator activity"/>
    <property type="evidence" value="ECO:0007669"/>
    <property type="project" value="TreeGrafter"/>
</dbReference>
<dbReference type="PANTHER" id="PTHR42878">
    <property type="entry name" value="TWO-COMPONENT HISTIDINE KINASE"/>
    <property type="match status" value="1"/>
</dbReference>
<dbReference type="PANTHER" id="PTHR42878:SF7">
    <property type="entry name" value="SENSOR HISTIDINE KINASE GLRK"/>
    <property type="match status" value="1"/>
</dbReference>
<dbReference type="Pfam" id="PF00512">
    <property type="entry name" value="HisKA"/>
    <property type="match status" value="1"/>
</dbReference>
<keyword evidence="7" id="KW-0808">Transferase</keyword>
<dbReference type="GO" id="GO:0007234">
    <property type="term" value="P:osmosensory signaling via phosphorelay pathway"/>
    <property type="evidence" value="ECO:0007669"/>
    <property type="project" value="TreeGrafter"/>
</dbReference>
<dbReference type="SUPFAM" id="SSF158472">
    <property type="entry name" value="HAMP domain-like"/>
    <property type="match status" value="1"/>
</dbReference>
<dbReference type="InterPro" id="IPR050351">
    <property type="entry name" value="BphY/WalK/GraS-like"/>
</dbReference>
<reference evidence="19 20" key="1">
    <citation type="submission" date="2019-12" db="EMBL/GenBank/DDBJ databases">
        <title>Chitinophaga sp. strain ysch24 (GDMCC 1.1355), whole genome shotgun sequence.</title>
        <authorList>
            <person name="Zhang X."/>
        </authorList>
    </citation>
    <scope>NUCLEOTIDE SEQUENCE [LARGE SCALE GENOMIC DNA]</scope>
    <source>
        <strain evidence="20">ysch24</strain>
    </source>
</reference>
<dbReference type="Gene3D" id="3.30.450.20">
    <property type="entry name" value="PAS domain"/>
    <property type="match status" value="1"/>
</dbReference>
<dbReference type="Gene3D" id="6.10.340.10">
    <property type="match status" value="1"/>
</dbReference>
<dbReference type="Pfam" id="PF02518">
    <property type="entry name" value="HATPase_c"/>
    <property type="match status" value="1"/>
</dbReference>
<keyword evidence="14 15" id="KW-0472">Membrane</keyword>
<dbReference type="GO" id="GO:0000155">
    <property type="term" value="F:phosphorelay sensor kinase activity"/>
    <property type="evidence" value="ECO:0007669"/>
    <property type="project" value="InterPro"/>
</dbReference>
<evidence type="ECO:0000256" key="6">
    <source>
        <dbReference type="ARBA" id="ARBA00022553"/>
    </source>
</evidence>
<dbReference type="InterPro" id="IPR036890">
    <property type="entry name" value="HATPase_C_sf"/>
</dbReference>
<protein>
    <recommendedName>
        <fullName evidence="4">histidine kinase</fullName>
        <ecNumber evidence="4">2.7.13.3</ecNumber>
    </recommendedName>
</protein>
<keyword evidence="8 15" id="KW-0812">Transmembrane</keyword>
<keyword evidence="13" id="KW-0902">Two-component regulatory system</keyword>
<dbReference type="PROSITE" id="PS50109">
    <property type="entry name" value="HIS_KIN"/>
    <property type="match status" value="1"/>
</dbReference>
<proteinExistence type="predicted"/>
<gene>
    <name evidence="19" type="ORF">GO493_07075</name>
</gene>
<dbReference type="GO" id="GO:0005886">
    <property type="term" value="C:plasma membrane"/>
    <property type="evidence" value="ECO:0007669"/>
    <property type="project" value="UniProtKB-SubCell"/>
</dbReference>
<evidence type="ECO:0000256" key="4">
    <source>
        <dbReference type="ARBA" id="ARBA00012438"/>
    </source>
</evidence>
<dbReference type="InterPro" id="IPR035965">
    <property type="entry name" value="PAS-like_dom_sf"/>
</dbReference>
<dbReference type="InterPro" id="IPR036097">
    <property type="entry name" value="HisK_dim/P_sf"/>
</dbReference>
<dbReference type="InterPro" id="IPR003661">
    <property type="entry name" value="HisK_dim/P_dom"/>
</dbReference>
<evidence type="ECO:0000256" key="9">
    <source>
        <dbReference type="ARBA" id="ARBA00022741"/>
    </source>
</evidence>
<dbReference type="Pfam" id="PF00989">
    <property type="entry name" value="PAS"/>
    <property type="match status" value="1"/>
</dbReference>
<dbReference type="SMART" id="SM00304">
    <property type="entry name" value="HAMP"/>
    <property type="match status" value="1"/>
</dbReference>
<dbReference type="RefSeq" id="WP_157305439.1">
    <property type="nucleotide sequence ID" value="NZ_WRXN01000002.1"/>
</dbReference>
<keyword evidence="10" id="KW-0418">Kinase</keyword>
<dbReference type="EMBL" id="WRXN01000002">
    <property type="protein sequence ID" value="MVT08019.1"/>
    <property type="molecule type" value="Genomic_DNA"/>
</dbReference>
<keyword evidence="20" id="KW-1185">Reference proteome</keyword>
<evidence type="ECO:0000256" key="14">
    <source>
        <dbReference type="ARBA" id="ARBA00023136"/>
    </source>
</evidence>
<comment type="caution">
    <text evidence="19">The sequence shown here is derived from an EMBL/GenBank/DDBJ whole genome shotgun (WGS) entry which is preliminary data.</text>
</comment>
<evidence type="ECO:0000256" key="10">
    <source>
        <dbReference type="ARBA" id="ARBA00022777"/>
    </source>
</evidence>
<dbReference type="EC" id="2.7.13.3" evidence="4"/>
<keyword evidence="5" id="KW-1003">Cell membrane</keyword>
<dbReference type="FunFam" id="3.30.565.10:FF:000023">
    <property type="entry name" value="PAS domain-containing sensor histidine kinase"/>
    <property type="match status" value="1"/>
</dbReference>
<evidence type="ECO:0000256" key="15">
    <source>
        <dbReference type="SAM" id="Phobius"/>
    </source>
</evidence>
<evidence type="ECO:0000256" key="2">
    <source>
        <dbReference type="ARBA" id="ARBA00004141"/>
    </source>
</evidence>
<dbReference type="SMART" id="SM00387">
    <property type="entry name" value="HATPase_c"/>
    <property type="match status" value="1"/>
</dbReference>
<keyword evidence="6" id="KW-0597">Phosphoprotein</keyword>
<keyword evidence="12 15" id="KW-1133">Transmembrane helix</keyword>
<evidence type="ECO:0000256" key="8">
    <source>
        <dbReference type="ARBA" id="ARBA00022692"/>
    </source>
</evidence>
<dbReference type="InterPro" id="IPR013767">
    <property type="entry name" value="PAS_fold"/>
</dbReference>
<dbReference type="Gene3D" id="3.30.565.10">
    <property type="entry name" value="Histidine kinase-like ATPase, C-terminal domain"/>
    <property type="match status" value="1"/>
</dbReference>
<organism evidence="19 20">
    <name type="scientific">Chitinophaga tropicalis</name>
    <dbReference type="NCBI Taxonomy" id="2683588"/>
    <lineage>
        <taxon>Bacteria</taxon>
        <taxon>Pseudomonadati</taxon>
        <taxon>Bacteroidota</taxon>
        <taxon>Chitinophagia</taxon>
        <taxon>Chitinophagales</taxon>
        <taxon>Chitinophagaceae</taxon>
        <taxon>Chitinophaga</taxon>
    </lineage>
</organism>
<dbReference type="CDD" id="cd06225">
    <property type="entry name" value="HAMP"/>
    <property type="match status" value="1"/>
</dbReference>
<dbReference type="PROSITE" id="PS50112">
    <property type="entry name" value="PAS"/>
    <property type="match status" value="1"/>
</dbReference>
<dbReference type="SMART" id="SM00091">
    <property type="entry name" value="PAS"/>
    <property type="match status" value="1"/>
</dbReference>
<evidence type="ECO:0000313" key="20">
    <source>
        <dbReference type="Proteomes" id="UP000461730"/>
    </source>
</evidence>
<keyword evidence="9" id="KW-0547">Nucleotide-binding</keyword>
<accession>A0A7K1U0Y1</accession>
<dbReference type="CDD" id="cd00130">
    <property type="entry name" value="PAS"/>
    <property type="match status" value="1"/>
</dbReference>
<dbReference type="GO" id="GO:0005524">
    <property type="term" value="F:ATP binding"/>
    <property type="evidence" value="ECO:0007669"/>
    <property type="project" value="UniProtKB-KW"/>
</dbReference>
<dbReference type="SUPFAM" id="SSF47384">
    <property type="entry name" value="Homodimeric domain of signal transducing histidine kinase"/>
    <property type="match status" value="1"/>
</dbReference>
<comment type="catalytic activity">
    <reaction evidence="1">
        <text>ATP + protein L-histidine = ADP + protein N-phospho-L-histidine.</text>
        <dbReference type="EC" id="2.7.13.3"/>
    </reaction>
</comment>
<feature type="domain" description="PAS" evidence="17">
    <location>
        <begin position="227"/>
        <end position="272"/>
    </location>
</feature>
<dbReference type="InterPro" id="IPR000014">
    <property type="entry name" value="PAS"/>
</dbReference>
<keyword evidence="11" id="KW-0067">ATP-binding</keyword>
<evidence type="ECO:0000259" key="17">
    <source>
        <dbReference type="PROSITE" id="PS50112"/>
    </source>
</evidence>
<name>A0A7K1U0Y1_9BACT</name>
<dbReference type="CDD" id="cd00082">
    <property type="entry name" value="HisKA"/>
    <property type="match status" value="1"/>
</dbReference>